<keyword evidence="1" id="KW-0489">Methyltransferase</keyword>
<dbReference type="InterPro" id="IPR003788">
    <property type="entry name" value="NDUFAF7"/>
</dbReference>
<evidence type="ECO:0008006" key="5">
    <source>
        <dbReference type="Google" id="ProtNLM"/>
    </source>
</evidence>
<evidence type="ECO:0000313" key="4">
    <source>
        <dbReference type="Proteomes" id="UP001165135"/>
    </source>
</evidence>
<dbReference type="AlphaFoldDB" id="A0A9W6RQ95"/>
<reference evidence="3" key="1">
    <citation type="submission" date="2023-03" db="EMBL/GenBank/DDBJ databases">
        <title>Actinoallomurus iriomotensis NBRC 103681.</title>
        <authorList>
            <person name="Ichikawa N."/>
            <person name="Sato H."/>
            <person name="Tonouchi N."/>
        </authorList>
    </citation>
    <scope>NUCLEOTIDE SEQUENCE</scope>
    <source>
        <strain evidence="3">NBRC 103681</strain>
    </source>
</reference>
<comment type="caution">
    <text evidence="3">The sequence shown here is derived from an EMBL/GenBank/DDBJ whole genome shotgun (WGS) entry which is preliminary data.</text>
</comment>
<dbReference type="PANTHER" id="PTHR12049">
    <property type="entry name" value="PROTEIN ARGININE METHYLTRANSFERASE NDUFAF7, MITOCHONDRIAL"/>
    <property type="match status" value="1"/>
</dbReference>
<dbReference type="Pfam" id="PF02636">
    <property type="entry name" value="Methyltransf_28"/>
    <property type="match status" value="1"/>
</dbReference>
<evidence type="ECO:0000313" key="3">
    <source>
        <dbReference type="EMBL" id="GLY79803.1"/>
    </source>
</evidence>
<accession>A0A9W6RQ95</accession>
<protein>
    <recommendedName>
        <fullName evidence="5">SAM-dependent methyltransferase</fullName>
    </recommendedName>
</protein>
<dbReference type="EMBL" id="BSTJ01000012">
    <property type="protein sequence ID" value="GLY79803.1"/>
    <property type="molecule type" value="Genomic_DNA"/>
</dbReference>
<dbReference type="PANTHER" id="PTHR12049:SF7">
    <property type="entry name" value="PROTEIN ARGININE METHYLTRANSFERASE NDUFAF7, MITOCHONDRIAL"/>
    <property type="match status" value="1"/>
</dbReference>
<dbReference type="SUPFAM" id="SSF53335">
    <property type="entry name" value="S-adenosyl-L-methionine-dependent methyltransferases"/>
    <property type="match status" value="1"/>
</dbReference>
<name>A0A9W6RQ95_9ACTN</name>
<proteinExistence type="predicted"/>
<sequence length="333" mass="35462">MERALYGADGFYTRGERPAAHFRTSVHASRRFAHAIARLVTDIDDALGRPARFDLVDVGAGSGELLAEIHAAAALDGRLRPIAVEVAPRPAGLSPAIEWRDRLPDTVTGLVIANEWLDNVPLDVVELTGDGPRLVVVDPGTGAEVPGPAPSPEDAAWLERWWPLREPGDRAEIGRHRCAAWAAVIERLRAGVALAIDYAHERGRRPTYGTLTGYRDGRCVSPVPDGSCDITAHVALDACADAGEHAGATATLLTTQRAALRALGLHGVRPPLDLAHTDPRGYLHALRAAGEDAELIDREGLGGFGWLVQAVGVEVPRALAATRRREATPGRAG</sequence>
<dbReference type="GO" id="GO:0032259">
    <property type="term" value="P:methylation"/>
    <property type="evidence" value="ECO:0007669"/>
    <property type="project" value="UniProtKB-KW"/>
</dbReference>
<gene>
    <name evidence="3" type="ORF">Airi01_080700</name>
</gene>
<evidence type="ECO:0000256" key="2">
    <source>
        <dbReference type="ARBA" id="ARBA00022679"/>
    </source>
</evidence>
<dbReference type="InterPro" id="IPR029063">
    <property type="entry name" value="SAM-dependent_MTases_sf"/>
</dbReference>
<dbReference type="Proteomes" id="UP001165135">
    <property type="component" value="Unassembled WGS sequence"/>
</dbReference>
<keyword evidence="2" id="KW-0808">Transferase</keyword>
<dbReference type="InterPro" id="IPR038375">
    <property type="entry name" value="NDUFAF7_sf"/>
</dbReference>
<evidence type="ECO:0000256" key="1">
    <source>
        <dbReference type="ARBA" id="ARBA00022603"/>
    </source>
</evidence>
<organism evidence="3 4">
    <name type="scientific">Actinoallomurus iriomotensis</name>
    <dbReference type="NCBI Taxonomy" id="478107"/>
    <lineage>
        <taxon>Bacteria</taxon>
        <taxon>Bacillati</taxon>
        <taxon>Actinomycetota</taxon>
        <taxon>Actinomycetes</taxon>
        <taxon>Streptosporangiales</taxon>
        <taxon>Thermomonosporaceae</taxon>
        <taxon>Actinoallomurus</taxon>
    </lineage>
</organism>
<dbReference type="GO" id="GO:0035243">
    <property type="term" value="F:protein-arginine omega-N symmetric methyltransferase activity"/>
    <property type="evidence" value="ECO:0007669"/>
    <property type="project" value="TreeGrafter"/>
</dbReference>
<dbReference type="Gene3D" id="3.40.50.12710">
    <property type="match status" value="1"/>
</dbReference>